<sequence length="222" mass="23861">MYVHPAVDREGWRVLARSADRLYGVVLNVADGPGTAPDPAFAEVAGELREAGVRLLGYVDTGYGLRPHAAVVEDLLRYRDWYGTAGVYFDQVGAEPELLPYQRRLTVAARALGCGTTVLGHGTHPDPGYADPDLAELLVTFEGSWETYLETGVERWTADHPADLFCHLVHGVPTGRGGLAARTARLRGAGVHCAVPGSGSNPWQELPEALREPVGAALGRLR</sequence>
<dbReference type="PANTHER" id="PTHR35040:SF9">
    <property type="entry name" value="4-LIKE CELL SURFACE PROTEIN, PUTATIVE (AFU_ORTHOLOGUE AFUA_4G14080)-RELATED"/>
    <property type="match status" value="1"/>
</dbReference>
<dbReference type="RefSeq" id="WP_111495587.1">
    <property type="nucleotide sequence ID" value="NZ_CP031264.1"/>
</dbReference>
<dbReference type="Pfam" id="PF12138">
    <property type="entry name" value="Spherulin4"/>
    <property type="match status" value="1"/>
</dbReference>
<dbReference type="EMBL" id="CP031264">
    <property type="protein sequence ID" value="AXI81343.1"/>
    <property type="molecule type" value="Genomic_DNA"/>
</dbReference>
<evidence type="ECO:0008006" key="3">
    <source>
        <dbReference type="Google" id="ProtNLM"/>
    </source>
</evidence>
<evidence type="ECO:0000313" key="2">
    <source>
        <dbReference type="Proteomes" id="UP000249340"/>
    </source>
</evidence>
<dbReference type="OrthoDB" id="508445at2"/>
<dbReference type="PANTHER" id="PTHR35040">
    <property type="match status" value="1"/>
</dbReference>
<accession>A0A345T5T8</accession>
<proteinExistence type="predicted"/>
<evidence type="ECO:0000313" key="1">
    <source>
        <dbReference type="EMBL" id="AXI81343.1"/>
    </source>
</evidence>
<dbReference type="InterPro" id="IPR021986">
    <property type="entry name" value="Spherulin4"/>
</dbReference>
<dbReference type="Proteomes" id="UP000249340">
    <property type="component" value="Chromosome"/>
</dbReference>
<organism evidence="1 2">
    <name type="scientific">Peterkaempfera bronchialis</name>
    <dbReference type="NCBI Taxonomy" id="2126346"/>
    <lineage>
        <taxon>Bacteria</taxon>
        <taxon>Bacillati</taxon>
        <taxon>Actinomycetota</taxon>
        <taxon>Actinomycetes</taxon>
        <taxon>Kitasatosporales</taxon>
        <taxon>Streptomycetaceae</taxon>
        <taxon>Peterkaempfera</taxon>
    </lineage>
</organism>
<name>A0A345T5T8_9ACTN</name>
<gene>
    <name evidence="1" type="ORF">C7M71_011565</name>
</gene>
<keyword evidence="2" id="KW-1185">Reference proteome</keyword>
<dbReference type="KEGG" id="stri:C7M71_011565"/>
<dbReference type="AlphaFoldDB" id="A0A345T5T8"/>
<protein>
    <recommendedName>
        <fullName evidence="3">Spherulation-specific family 4</fullName>
    </recommendedName>
</protein>
<reference evidence="2" key="1">
    <citation type="submission" date="2018-07" db="EMBL/GenBank/DDBJ databases">
        <title>Streptacidiphilus bronchialis DSM 106435 chromosome.</title>
        <authorList>
            <person name="Batra D."/>
            <person name="Gulvik C.A."/>
        </authorList>
    </citation>
    <scope>NUCLEOTIDE SEQUENCE [LARGE SCALE GENOMIC DNA]</scope>
    <source>
        <strain evidence="2">DSM 106435</strain>
    </source>
</reference>